<reference evidence="8" key="1">
    <citation type="journal article" date="2014" name="Int. J. Syst. Evol. Microbiol.">
        <title>Complete genome sequence of Corynebacterium casei LMG S-19264T (=DSM 44701T), isolated from a smear-ripened cheese.</title>
        <authorList>
            <consortium name="US DOE Joint Genome Institute (JGI-PGF)"/>
            <person name="Walter F."/>
            <person name="Albersmeier A."/>
            <person name="Kalinowski J."/>
            <person name="Ruckert C."/>
        </authorList>
    </citation>
    <scope>NUCLEOTIDE SEQUENCE</scope>
    <source>
        <strain evidence="8">JCM 5069</strain>
    </source>
</reference>
<name>A0A919G6Y2_9ACTN</name>
<evidence type="ECO:0000313" key="8">
    <source>
        <dbReference type="EMBL" id="GHH79297.1"/>
    </source>
</evidence>
<evidence type="ECO:0000259" key="7">
    <source>
        <dbReference type="Pfam" id="PF03404"/>
    </source>
</evidence>
<evidence type="ECO:0000313" key="9">
    <source>
        <dbReference type="Proteomes" id="UP000603708"/>
    </source>
</evidence>
<dbReference type="PROSITE" id="PS51318">
    <property type="entry name" value="TAT"/>
    <property type="match status" value="1"/>
</dbReference>
<evidence type="ECO:0000256" key="3">
    <source>
        <dbReference type="ARBA" id="ARBA00022723"/>
    </source>
</evidence>
<protein>
    <recommendedName>
        <fullName evidence="10">Sulfite oxidase</fullName>
    </recommendedName>
</protein>
<dbReference type="Gene3D" id="2.60.40.650">
    <property type="match status" value="1"/>
</dbReference>
<dbReference type="EMBL" id="BNCD01000008">
    <property type="protein sequence ID" value="GHH79297.1"/>
    <property type="molecule type" value="Genomic_DNA"/>
</dbReference>
<feature type="domain" description="Moybdenum cofactor oxidoreductase dimerisation" evidence="7">
    <location>
        <begin position="380"/>
        <end position="472"/>
    </location>
</feature>
<dbReference type="PANTHER" id="PTHR19372:SF7">
    <property type="entry name" value="SULFITE OXIDASE, MITOCHONDRIAL"/>
    <property type="match status" value="1"/>
</dbReference>
<evidence type="ECO:0000256" key="4">
    <source>
        <dbReference type="ARBA" id="ARBA00023002"/>
    </source>
</evidence>
<dbReference type="PRINTS" id="PR00407">
    <property type="entry name" value="EUMOPTERIN"/>
</dbReference>
<dbReference type="Proteomes" id="UP000603708">
    <property type="component" value="Unassembled WGS sequence"/>
</dbReference>
<dbReference type="SUPFAM" id="SSF56524">
    <property type="entry name" value="Oxidoreductase molybdopterin-binding domain"/>
    <property type="match status" value="1"/>
</dbReference>
<dbReference type="InterPro" id="IPR036374">
    <property type="entry name" value="OxRdtase_Mopterin-bd_sf"/>
</dbReference>
<dbReference type="InterPro" id="IPR008335">
    <property type="entry name" value="Mopterin_OxRdtase_euk"/>
</dbReference>
<evidence type="ECO:0008006" key="10">
    <source>
        <dbReference type="Google" id="ProtNLM"/>
    </source>
</evidence>
<gene>
    <name evidence="8" type="ORF">GCM10018793_31730</name>
</gene>
<dbReference type="GO" id="GO:0006790">
    <property type="term" value="P:sulfur compound metabolic process"/>
    <property type="evidence" value="ECO:0007669"/>
    <property type="project" value="TreeGrafter"/>
</dbReference>
<dbReference type="InterPro" id="IPR014756">
    <property type="entry name" value="Ig_E-set"/>
</dbReference>
<comment type="caution">
    <text evidence="8">The sequence shown here is derived from an EMBL/GenBank/DDBJ whole genome shotgun (WGS) entry which is preliminary data.</text>
</comment>
<dbReference type="CDD" id="cd02110">
    <property type="entry name" value="SO_family_Moco_dimer"/>
    <property type="match status" value="1"/>
</dbReference>
<dbReference type="RefSeq" id="WP_189932396.1">
    <property type="nucleotide sequence ID" value="NZ_BNCD01000008.1"/>
</dbReference>
<reference evidence="8" key="2">
    <citation type="submission" date="2020-09" db="EMBL/GenBank/DDBJ databases">
        <authorList>
            <person name="Sun Q."/>
            <person name="Ohkuma M."/>
        </authorList>
    </citation>
    <scope>NUCLEOTIDE SEQUENCE</scope>
    <source>
        <strain evidence="8">JCM 5069</strain>
    </source>
</reference>
<feature type="compositionally biased region" description="Low complexity" evidence="5">
    <location>
        <begin position="7"/>
        <end position="34"/>
    </location>
</feature>
<evidence type="ECO:0000256" key="1">
    <source>
        <dbReference type="ARBA" id="ARBA00001924"/>
    </source>
</evidence>
<feature type="region of interest" description="Disordered" evidence="5">
    <location>
        <begin position="1"/>
        <end position="44"/>
    </location>
</feature>
<dbReference type="GO" id="GO:0008482">
    <property type="term" value="F:sulfite oxidase activity"/>
    <property type="evidence" value="ECO:0007669"/>
    <property type="project" value="TreeGrafter"/>
</dbReference>
<dbReference type="InterPro" id="IPR000572">
    <property type="entry name" value="OxRdtase_Mopterin-bd_dom"/>
</dbReference>
<dbReference type="AlphaFoldDB" id="A0A919G6Y2"/>
<dbReference type="Pfam" id="PF00174">
    <property type="entry name" value="Oxidored_molyb"/>
    <property type="match status" value="1"/>
</dbReference>
<comment type="cofactor">
    <cofactor evidence="1">
        <name>Mo-molybdopterin</name>
        <dbReference type="ChEBI" id="CHEBI:71302"/>
    </cofactor>
</comment>
<accession>A0A919G6Y2</accession>
<keyword evidence="3" id="KW-0479">Metal-binding</keyword>
<feature type="region of interest" description="Disordered" evidence="5">
    <location>
        <begin position="90"/>
        <end position="109"/>
    </location>
</feature>
<feature type="domain" description="Oxidoreductase molybdopterin-binding" evidence="6">
    <location>
        <begin position="158"/>
        <end position="339"/>
    </location>
</feature>
<dbReference type="GO" id="GO:0043546">
    <property type="term" value="F:molybdopterin cofactor binding"/>
    <property type="evidence" value="ECO:0007669"/>
    <property type="project" value="TreeGrafter"/>
</dbReference>
<dbReference type="Gene3D" id="3.90.420.10">
    <property type="entry name" value="Oxidoreductase, molybdopterin-binding domain"/>
    <property type="match status" value="1"/>
</dbReference>
<keyword evidence="9" id="KW-1185">Reference proteome</keyword>
<evidence type="ECO:0000259" key="6">
    <source>
        <dbReference type="Pfam" id="PF00174"/>
    </source>
</evidence>
<dbReference type="SUPFAM" id="SSF81296">
    <property type="entry name" value="E set domains"/>
    <property type="match status" value="1"/>
</dbReference>
<evidence type="ECO:0000256" key="2">
    <source>
        <dbReference type="ARBA" id="ARBA00022505"/>
    </source>
</evidence>
<dbReference type="GO" id="GO:0020037">
    <property type="term" value="F:heme binding"/>
    <property type="evidence" value="ECO:0007669"/>
    <property type="project" value="TreeGrafter"/>
</dbReference>
<organism evidence="8 9">
    <name type="scientific">Streptomyces sulfonofaciens</name>
    <dbReference type="NCBI Taxonomy" id="68272"/>
    <lineage>
        <taxon>Bacteria</taxon>
        <taxon>Bacillati</taxon>
        <taxon>Actinomycetota</taxon>
        <taxon>Actinomycetes</taxon>
        <taxon>Kitasatosporales</taxon>
        <taxon>Streptomycetaceae</taxon>
        <taxon>Streptomyces</taxon>
    </lineage>
</organism>
<dbReference type="PANTHER" id="PTHR19372">
    <property type="entry name" value="SULFITE REDUCTASE"/>
    <property type="match status" value="1"/>
</dbReference>
<dbReference type="Pfam" id="PF03404">
    <property type="entry name" value="Mo-co_dimer"/>
    <property type="match status" value="1"/>
</dbReference>
<dbReference type="InterPro" id="IPR006311">
    <property type="entry name" value="TAT_signal"/>
</dbReference>
<dbReference type="GO" id="GO:0030151">
    <property type="term" value="F:molybdenum ion binding"/>
    <property type="evidence" value="ECO:0007669"/>
    <property type="project" value="InterPro"/>
</dbReference>
<keyword evidence="2" id="KW-0500">Molybdenum</keyword>
<proteinExistence type="predicted"/>
<keyword evidence="4" id="KW-0560">Oxidoreductase</keyword>
<dbReference type="InterPro" id="IPR005066">
    <property type="entry name" value="MoCF_OxRdtse_dimer"/>
</dbReference>
<evidence type="ECO:0000256" key="5">
    <source>
        <dbReference type="SAM" id="MobiDB-lite"/>
    </source>
</evidence>
<sequence>MTAADRPTAPSGAPHAPSGPVPGSRTAPAAPTTTGGTGSEAAYDRRRLRQWLAGEARAEGVERRSMLRLLAAAGLASSAVPVLRAAPAAAAPGAPSAPSGPGTASAGAGAAAAAGPGIVKPLPEDWFTVRGTNAETRFEALADTGYHTPVERFFVRNHTATPVLDAADWTLTVWGSGLTGGAAVFTLDDLRRLPAVTRSAFVECAGNGRSFFTGQQGQSVEGTAWTLGAVGTARWRGARLADVLRAAGTGPHAVDVMPRGLDAEYVLPDTGENLGHVRRPLPVAKAYEDVLLAYEMNGEPLPPDHGHPVRVLAPTWVGIANIKWVGDIEVSAEPLYSPWNTDFYRLWGGTYPPEGSAPLTRQTLKSAFELPWNATLTAGGRQQVTGRSWSGHGGVIGVEVSEDGGRTWRPARLHDAPARAGWVRWSIEVRPTATGPAELLARATDSTGRRQPDTTPHNTQGYLFDAVVRHAVTVV</sequence>